<gene>
    <name evidence="3" type="ORF">FMOSSE_LOCUS7596</name>
</gene>
<keyword evidence="4" id="KW-1185">Reference proteome</keyword>
<feature type="compositionally biased region" description="Low complexity" evidence="1">
    <location>
        <begin position="30"/>
        <end position="43"/>
    </location>
</feature>
<proteinExistence type="predicted"/>
<feature type="compositionally biased region" description="Low complexity" evidence="1">
    <location>
        <begin position="57"/>
        <end position="98"/>
    </location>
</feature>
<dbReference type="PROSITE" id="PS51257">
    <property type="entry name" value="PROKAR_LIPOPROTEIN"/>
    <property type="match status" value="1"/>
</dbReference>
<evidence type="ECO:0000313" key="3">
    <source>
        <dbReference type="EMBL" id="CAG8573916.1"/>
    </source>
</evidence>
<evidence type="ECO:0000313" key="4">
    <source>
        <dbReference type="Proteomes" id="UP000789375"/>
    </source>
</evidence>
<evidence type="ECO:0000256" key="2">
    <source>
        <dbReference type="SAM" id="SignalP"/>
    </source>
</evidence>
<feature type="chain" id="PRO_5040228208" evidence="2">
    <location>
        <begin position="23"/>
        <end position="120"/>
    </location>
</feature>
<feature type="signal peptide" evidence="2">
    <location>
        <begin position="1"/>
        <end position="22"/>
    </location>
</feature>
<sequence>MKSITLFFIALFIISCLPAIRSQGPPDTPPLTTDPAANPTPTNSDPAANPTPINSDTAVTGTSASPTVSGTGSTTGTTPGTNPNNTTPSTTPVPNTGSALKDEMFNVAAAGLVAAVVAFF</sequence>
<dbReference type="AlphaFoldDB" id="A0A9N9G1X7"/>
<dbReference type="Proteomes" id="UP000789375">
    <property type="component" value="Unassembled WGS sequence"/>
</dbReference>
<comment type="caution">
    <text evidence="3">The sequence shown here is derived from an EMBL/GenBank/DDBJ whole genome shotgun (WGS) entry which is preliminary data.</text>
</comment>
<feature type="region of interest" description="Disordered" evidence="1">
    <location>
        <begin position="21"/>
        <end position="98"/>
    </location>
</feature>
<dbReference type="EMBL" id="CAJVPP010001809">
    <property type="protein sequence ID" value="CAG8573916.1"/>
    <property type="molecule type" value="Genomic_DNA"/>
</dbReference>
<evidence type="ECO:0000256" key="1">
    <source>
        <dbReference type="SAM" id="MobiDB-lite"/>
    </source>
</evidence>
<name>A0A9N9G1X7_FUNMO</name>
<reference evidence="3" key="1">
    <citation type="submission" date="2021-06" db="EMBL/GenBank/DDBJ databases">
        <authorList>
            <person name="Kallberg Y."/>
            <person name="Tangrot J."/>
            <person name="Rosling A."/>
        </authorList>
    </citation>
    <scope>NUCLEOTIDE SEQUENCE</scope>
    <source>
        <strain evidence="3">87-6 pot B 2015</strain>
    </source>
</reference>
<accession>A0A9N9G1X7</accession>
<organism evidence="3 4">
    <name type="scientific">Funneliformis mosseae</name>
    <name type="common">Endomycorrhizal fungus</name>
    <name type="synonym">Glomus mosseae</name>
    <dbReference type="NCBI Taxonomy" id="27381"/>
    <lineage>
        <taxon>Eukaryota</taxon>
        <taxon>Fungi</taxon>
        <taxon>Fungi incertae sedis</taxon>
        <taxon>Mucoromycota</taxon>
        <taxon>Glomeromycotina</taxon>
        <taxon>Glomeromycetes</taxon>
        <taxon>Glomerales</taxon>
        <taxon>Glomeraceae</taxon>
        <taxon>Funneliformis</taxon>
    </lineage>
</organism>
<keyword evidence="2" id="KW-0732">Signal</keyword>
<protein>
    <submittedName>
        <fullName evidence="3">4682_t:CDS:1</fullName>
    </submittedName>
</protein>